<protein>
    <submittedName>
        <fullName evidence="1 3">Uncharacterized protein</fullName>
    </submittedName>
</protein>
<dbReference type="EMBL" id="UZAE01000212">
    <property type="protein sequence ID" value="VDN96549.1"/>
    <property type="molecule type" value="Genomic_DNA"/>
</dbReference>
<accession>A0A0R3T1E3</accession>
<evidence type="ECO:0000313" key="3">
    <source>
        <dbReference type="WBParaSite" id="HNAJ_0000069001-mRNA-1"/>
    </source>
</evidence>
<gene>
    <name evidence="1" type="ORF">HNAJ_LOCUS690</name>
</gene>
<evidence type="ECO:0000313" key="2">
    <source>
        <dbReference type="Proteomes" id="UP000278807"/>
    </source>
</evidence>
<evidence type="ECO:0000313" key="1">
    <source>
        <dbReference type="EMBL" id="VDN96549.1"/>
    </source>
</evidence>
<keyword evidence="2" id="KW-1185">Reference proteome</keyword>
<dbReference type="Proteomes" id="UP000278807">
    <property type="component" value="Unassembled WGS sequence"/>
</dbReference>
<dbReference type="InterPro" id="IPR036317">
    <property type="entry name" value="Cullin_homology_sf"/>
</dbReference>
<reference evidence="1 2" key="2">
    <citation type="submission" date="2018-11" db="EMBL/GenBank/DDBJ databases">
        <authorList>
            <consortium name="Pathogen Informatics"/>
        </authorList>
    </citation>
    <scope>NUCLEOTIDE SEQUENCE [LARGE SCALE GENOMIC DNA]</scope>
</reference>
<dbReference type="WBParaSite" id="HNAJ_0000069001-mRNA-1">
    <property type="protein sequence ID" value="HNAJ_0000069001-mRNA-1"/>
    <property type="gene ID" value="HNAJ_0000069001"/>
</dbReference>
<dbReference type="SUPFAM" id="SSF75632">
    <property type="entry name" value="Cullin homology domain"/>
    <property type="match status" value="1"/>
</dbReference>
<proteinExistence type="predicted"/>
<reference evidence="3" key="1">
    <citation type="submission" date="2017-02" db="UniProtKB">
        <authorList>
            <consortium name="WormBaseParasite"/>
        </authorList>
    </citation>
    <scope>IDENTIFICATION</scope>
</reference>
<sequence>MISDVRSAEDLNNGLQKYLVDLHIFLLIRINCYVLDASYWPLEVGTSTISCNHTASLKNSRRHFDLNERPIKMKQNL</sequence>
<name>A0A0R3T1E3_RODNA</name>
<dbReference type="AlphaFoldDB" id="A0A0R3T1E3"/>
<organism evidence="3">
    <name type="scientific">Rodentolepis nana</name>
    <name type="common">Dwarf tapeworm</name>
    <name type="synonym">Hymenolepis nana</name>
    <dbReference type="NCBI Taxonomy" id="102285"/>
    <lineage>
        <taxon>Eukaryota</taxon>
        <taxon>Metazoa</taxon>
        <taxon>Spiralia</taxon>
        <taxon>Lophotrochozoa</taxon>
        <taxon>Platyhelminthes</taxon>
        <taxon>Cestoda</taxon>
        <taxon>Eucestoda</taxon>
        <taxon>Cyclophyllidea</taxon>
        <taxon>Hymenolepididae</taxon>
        <taxon>Rodentolepis</taxon>
    </lineage>
</organism>